<dbReference type="InterPro" id="IPR013752">
    <property type="entry name" value="KPA_reductase"/>
</dbReference>
<evidence type="ECO:0000256" key="6">
    <source>
        <dbReference type="ARBA" id="ARBA00022857"/>
    </source>
</evidence>
<dbReference type="GO" id="GO:0005737">
    <property type="term" value="C:cytoplasm"/>
    <property type="evidence" value="ECO:0007669"/>
    <property type="project" value="TreeGrafter"/>
</dbReference>
<comment type="caution">
    <text evidence="13">The sequence shown here is derived from an EMBL/GenBank/DDBJ whole genome shotgun (WGS) entry which is preliminary data.</text>
</comment>
<evidence type="ECO:0000313" key="13">
    <source>
        <dbReference type="EMBL" id="KXV47109.1"/>
    </source>
</evidence>
<dbReference type="InterPro" id="IPR003710">
    <property type="entry name" value="ApbA"/>
</dbReference>
<evidence type="ECO:0000256" key="5">
    <source>
        <dbReference type="ARBA" id="ARBA00022655"/>
    </source>
</evidence>
<comment type="catalytic activity">
    <reaction evidence="9 10">
        <text>(R)-pantoate + NADP(+) = 2-dehydropantoate + NADPH + H(+)</text>
        <dbReference type="Rhea" id="RHEA:16233"/>
        <dbReference type="ChEBI" id="CHEBI:11561"/>
        <dbReference type="ChEBI" id="CHEBI:15378"/>
        <dbReference type="ChEBI" id="CHEBI:15980"/>
        <dbReference type="ChEBI" id="CHEBI:57783"/>
        <dbReference type="ChEBI" id="CHEBI:58349"/>
        <dbReference type="EC" id="1.1.1.169"/>
    </reaction>
</comment>
<evidence type="ECO:0000256" key="1">
    <source>
        <dbReference type="ARBA" id="ARBA00004994"/>
    </source>
</evidence>
<evidence type="ECO:0000256" key="2">
    <source>
        <dbReference type="ARBA" id="ARBA00007870"/>
    </source>
</evidence>
<dbReference type="Gene3D" id="3.40.50.720">
    <property type="entry name" value="NAD(P)-binding Rossmann-like Domain"/>
    <property type="match status" value="1"/>
</dbReference>
<keyword evidence="6 10" id="KW-0521">NADP</keyword>
<keyword evidence="7 10" id="KW-0560">Oxidoreductase</keyword>
<dbReference type="OrthoDB" id="247668at2"/>
<dbReference type="SUPFAM" id="SSF48179">
    <property type="entry name" value="6-phosphogluconate dehydrogenase C-terminal domain-like"/>
    <property type="match status" value="1"/>
</dbReference>
<organism evidence="13 14">
    <name type="scientific">Gluconobacter albidus</name>
    <dbReference type="NCBI Taxonomy" id="318683"/>
    <lineage>
        <taxon>Bacteria</taxon>
        <taxon>Pseudomonadati</taxon>
        <taxon>Pseudomonadota</taxon>
        <taxon>Alphaproteobacteria</taxon>
        <taxon>Acetobacterales</taxon>
        <taxon>Acetobacteraceae</taxon>
        <taxon>Gluconobacter</taxon>
    </lineage>
</organism>
<proteinExistence type="inferred from homology"/>
<dbReference type="Pfam" id="PF08546">
    <property type="entry name" value="ApbA_C"/>
    <property type="match status" value="1"/>
</dbReference>
<feature type="domain" description="Ketopantoate reductase C-terminal" evidence="12">
    <location>
        <begin position="198"/>
        <end position="317"/>
    </location>
</feature>
<name>A0A149TGW1_9PROT</name>
<evidence type="ECO:0000313" key="14">
    <source>
        <dbReference type="Proteomes" id="UP000075636"/>
    </source>
</evidence>
<dbReference type="RefSeq" id="WP_062108804.1">
    <property type="nucleotide sequence ID" value="NZ_LHZR01000110.1"/>
</dbReference>
<dbReference type="Pfam" id="PF02558">
    <property type="entry name" value="ApbA"/>
    <property type="match status" value="1"/>
</dbReference>
<dbReference type="GO" id="GO:0008677">
    <property type="term" value="F:2-dehydropantoate 2-reductase activity"/>
    <property type="evidence" value="ECO:0007669"/>
    <property type="project" value="UniProtKB-EC"/>
</dbReference>
<dbReference type="EMBL" id="LHZR01000110">
    <property type="protein sequence ID" value="KXV47109.1"/>
    <property type="molecule type" value="Genomic_DNA"/>
</dbReference>
<sequence length="330" mass="34611">MAGLKICVAGVGALGGTLAAMLARTEASLSVVARGATLQALHENGLVLDDGQDRSICHPIADTRAPDCHQDVILLAGKSHQLPQLTETVRHAVGRQTLVIPVVNGLPWWMATDPHGAFEAAVPVLDPDGRLSDLFSRSCLVGAVAYAMTEQTAPGVVSSARAPMLVLGMVDGMPDDRLSHVLHVLQQAGITARSSPQIRCDIWNKIAANLATNPLSVVCEASLSTLAGAVSTEAVIADILKETLAVGTACGLSNLHDVDEIRDTIAKAGPHRTSMLQDYCAGRILELDAIGWTIAKIGQAHDVPMPVTSTVLELATFKAAQRVQAQGIRS</sequence>
<dbReference type="InterPro" id="IPR008927">
    <property type="entry name" value="6-PGluconate_DH-like_C_sf"/>
</dbReference>
<reference evidence="13 14" key="1">
    <citation type="submission" date="2015-06" db="EMBL/GenBank/DDBJ databases">
        <title>Improved classification and identification of acetic acid bacteria using matrix-assisted laser desorption/ionization time-of-flight mass spectrometry; Gluconobacter nephelii and Gluconobacter uchimurae are later heterotypic synonyms of Gluconobacter japonicus and Gluconobacter oxydans, respectively.</title>
        <authorList>
            <person name="Li L."/>
            <person name="Cleenwerck I."/>
            <person name="De Vuyst L."/>
            <person name="Vandamme P."/>
        </authorList>
    </citation>
    <scope>NUCLEOTIDE SEQUENCE [LARGE SCALE GENOMIC DNA]</scope>
    <source>
        <strain evidence="13 14">LMG 1768</strain>
    </source>
</reference>
<evidence type="ECO:0000259" key="11">
    <source>
        <dbReference type="Pfam" id="PF02558"/>
    </source>
</evidence>
<dbReference type="InterPro" id="IPR036291">
    <property type="entry name" value="NAD(P)-bd_dom_sf"/>
</dbReference>
<dbReference type="SUPFAM" id="SSF51735">
    <property type="entry name" value="NAD(P)-binding Rossmann-fold domains"/>
    <property type="match status" value="1"/>
</dbReference>
<comment type="pathway">
    <text evidence="1 10">Cofactor biosynthesis; (R)-pantothenate biosynthesis; (R)-pantoate from 3-methyl-2-oxobutanoate: step 2/2.</text>
</comment>
<accession>A0A149TGW1</accession>
<comment type="function">
    <text evidence="10">Catalyzes the NADPH-dependent reduction of ketopantoate into pantoic acid.</text>
</comment>
<dbReference type="GO" id="GO:0015940">
    <property type="term" value="P:pantothenate biosynthetic process"/>
    <property type="evidence" value="ECO:0007669"/>
    <property type="project" value="UniProtKB-UniPathway"/>
</dbReference>
<dbReference type="EC" id="1.1.1.169" evidence="3 10"/>
<dbReference type="InterPro" id="IPR013332">
    <property type="entry name" value="KPR_N"/>
</dbReference>
<evidence type="ECO:0000256" key="9">
    <source>
        <dbReference type="ARBA" id="ARBA00048793"/>
    </source>
</evidence>
<dbReference type="InterPro" id="IPR051402">
    <property type="entry name" value="KPR-Related"/>
</dbReference>
<comment type="similarity">
    <text evidence="2 10">Belongs to the ketopantoate reductase family.</text>
</comment>
<dbReference type="NCBIfam" id="TIGR00745">
    <property type="entry name" value="apbA_panE"/>
    <property type="match status" value="1"/>
</dbReference>
<dbReference type="PATRIC" id="fig|318683.6.peg.2218"/>
<dbReference type="NCBIfam" id="NF005089">
    <property type="entry name" value="PRK06522.1-4"/>
    <property type="match status" value="1"/>
</dbReference>
<dbReference type="PANTHER" id="PTHR21708:SF45">
    <property type="entry name" value="2-DEHYDROPANTOATE 2-REDUCTASE"/>
    <property type="match status" value="1"/>
</dbReference>
<evidence type="ECO:0000259" key="12">
    <source>
        <dbReference type="Pfam" id="PF08546"/>
    </source>
</evidence>
<evidence type="ECO:0000256" key="7">
    <source>
        <dbReference type="ARBA" id="ARBA00023002"/>
    </source>
</evidence>
<gene>
    <name evidence="13" type="ORF">AD945_10920</name>
</gene>
<evidence type="ECO:0000256" key="10">
    <source>
        <dbReference type="RuleBase" id="RU362068"/>
    </source>
</evidence>
<keyword evidence="5 10" id="KW-0566">Pantothenate biosynthesis</keyword>
<dbReference type="PANTHER" id="PTHR21708">
    <property type="entry name" value="PROBABLE 2-DEHYDROPANTOATE 2-REDUCTASE"/>
    <property type="match status" value="1"/>
</dbReference>
<evidence type="ECO:0000256" key="3">
    <source>
        <dbReference type="ARBA" id="ARBA00013014"/>
    </source>
</evidence>
<dbReference type="InterPro" id="IPR013328">
    <property type="entry name" value="6PGD_dom2"/>
</dbReference>
<dbReference type="Gene3D" id="1.10.1040.10">
    <property type="entry name" value="N-(1-d-carboxylethyl)-l-norvaline Dehydrogenase, domain 2"/>
    <property type="match status" value="1"/>
</dbReference>
<evidence type="ECO:0000256" key="4">
    <source>
        <dbReference type="ARBA" id="ARBA00019465"/>
    </source>
</evidence>
<dbReference type="Proteomes" id="UP000075636">
    <property type="component" value="Unassembled WGS sequence"/>
</dbReference>
<dbReference type="UniPathway" id="UPA00028">
    <property type="reaction ID" value="UER00004"/>
</dbReference>
<feature type="domain" description="Ketopantoate reductase N-terminal" evidence="11">
    <location>
        <begin position="6"/>
        <end position="106"/>
    </location>
</feature>
<dbReference type="AlphaFoldDB" id="A0A149TGW1"/>
<evidence type="ECO:0000256" key="8">
    <source>
        <dbReference type="ARBA" id="ARBA00032024"/>
    </source>
</evidence>
<protein>
    <recommendedName>
        <fullName evidence="4 10">2-dehydropantoate 2-reductase</fullName>
        <ecNumber evidence="3 10">1.1.1.169</ecNumber>
    </recommendedName>
    <alternativeName>
        <fullName evidence="8 10">Ketopantoate reductase</fullName>
    </alternativeName>
</protein>